<name>A0ABU4ZBZ2_9HYPH</name>
<comment type="caution">
    <text evidence="1">The sequence shown here is derived from an EMBL/GenBank/DDBJ whole genome shotgun (WGS) entry which is preliminary data.</text>
</comment>
<organism evidence="1 2">
    <name type="scientific">Mesorhizobium montanum</name>
    <dbReference type="NCBI Taxonomy" id="3072323"/>
    <lineage>
        <taxon>Bacteria</taxon>
        <taxon>Pseudomonadati</taxon>
        <taxon>Pseudomonadota</taxon>
        <taxon>Alphaproteobacteria</taxon>
        <taxon>Hyphomicrobiales</taxon>
        <taxon>Phyllobacteriaceae</taxon>
        <taxon>Mesorhizobium</taxon>
    </lineage>
</organism>
<accession>A0ABU4ZBZ2</accession>
<reference evidence="1 2" key="1">
    <citation type="submission" date="2023-08" db="EMBL/GenBank/DDBJ databases">
        <title>Implementing the SeqCode for naming new Mesorhizobium species isolated from Vachellia karroo root nodules.</title>
        <authorList>
            <person name="Van Lill M."/>
        </authorList>
    </citation>
    <scope>NUCLEOTIDE SEQUENCE [LARGE SCALE GENOMIC DNA]</scope>
    <source>
        <strain evidence="1 2">MSK 1335</strain>
    </source>
</reference>
<sequence length="66" mass="6816">MAARRQFSAARSASLSISRGGGCIVADPSDTVIMGEREIARGIVEVVTCKTTDPAGPAMEVKPQPA</sequence>
<evidence type="ECO:0000313" key="2">
    <source>
        <dbReference type="Proteomes" id="UP001276840"/>
    </source>
</evidence>
<protein>
    <submittedName>
        <fullName evidence="1">Uncharacterized protein</fullName>
    </submittedName>
</protein>
<dbReference type="RefSeq" id="WP_320230627.1">
    <property type="nucleotide sequence ID" value="NZ_JAVIJF010000001.1"/>
</dbReference>
<gene>
    <name evidence="1" type="ORF">RFM68_00105</name>
</gene>
<dbReference type="EMBL" id="JAVIJF010000001">
    <property type="protein sequence ID" value="MDX8522899.1"/>
    <property type="molecule type" value="Genomic_DNA"/>
</dbReference>
<keyword evidence="2" id="KW-1185">Reference proteome</keyword>
<evidence type="ECO:0000313" key="1">
    <source>
        <dbReference type="EMBL" id="MDX8522899.1"/>
    </source>
</evidence>
<proteinExistence type="predicted"/>
<dbReference type="Proteomes" id="UP001276840">
    <property type="component" value="Unassembled WGS sequence"/>
</dbReference>